<evidence type="ECO:0000313" key="2">
    <source>
        <dbReference type="Proteomes" id="UP000294963"/>
    </source>
</evidence>
<sequence>MKAIILLFCIIFVIGCGDNNNKENIRSKVGLYFEGEMNYIFSDYVLKEESKTLTTRYVTYIYSVDSRNKSVNYEDVMRRISERKWSYKSNKNNSKLYCDNMNNALEIMKPNNINEKSRDGYIVTQGLDKWYIGISYREGGIFECIKS</sequence>
<dbReference type="PROSITE" id="PS51257">
    <property type="entry name" value="PROKAR_LIPOPROTEIN"/>
    <property type="match status" value="1"/>
</dbReference>
<proteinExistence type="predicted"/>
<evidence type="ECO:0000313" key="1">
    <source>
        <dbReference type="EMBL" id="TCM59607.1"/>
    </source>
</evidence>
<reference evidence="1 2" key="1">
    <citation type="submission" date="2019-03" db="EMBL/GenBank/DDBJ databases">
        <title>Genomic analyses of the natural microbiome of Caenorhabditis elegans.</title>
        <authorList>
            <person name="Samuel B."/>
        </authorList>
    </citation>
    <scope>NUCLEOTIDE SEQUENCE [LARGE SCALE GENOMIC DNA]</scope>
    <source>
        <strain evidence="1 2">JUb89</strain>
    </source>
</reference>
<protein>
    <recommendedName>
        <fullName evidence="3">Lipoprotein</fullName>
    </recommendedName>
</protein>
<dbReference type="EMBL" id="SLVJ01000040">
    <property type="protein sequence ID" value="TCM59607.1"/>
    <property type="molecule type" value="Genomic_DNA"/>
</dbReference>
<name>A0A4R1X7T4_ACICA</name>
<dbReference type="AlphaFoldDB" id="A0A4R1X7T4"/>
<accession>A0A4R1X7T4</accession>
<evidence type="ECO:0008006" key="3">
    <source>
        <dbReference type="Google" id="ProtNLM"/>
    </source>
</evidence>
<comment type="caution">
    <text evidence="1">The sequence shown here is derived from an EMBL/GenBank/DDBJ whole genome shotgun (WGS) entry which is preliminary data.</text>
</comment>
<organism evidence="1 2">
    <name type="scientific">Acinetobacter calcoaceticus</name>
    <dbReference type="NCBI Taxonomy" id="471"/>
    <lineage>
        <taxon>Bacteria</taxon>
        <taxon>Pseudomonadati</taxon>
        <taxon>Pseudomonadota</taxon>
        <taxon>Gammaproteobacteria</taxon>
        <taxon>Moraxellales</taxon>
        <taxon>Moraxellaceae</taxon>
        <taxon>Acinetobacter</taxon>
        <taxon>Acinetobacter calcoaceticus/baumannii complex</taxon>
    </lineage>
</organism>
<dbReference type="Proteomes" id="UP000294963">
    <property type="component" value="Unassembled WGS sequence"/>
</dbReference>
<dbReference type="OrthoDB" id="6706635at2"/>
<keyword evidence="2" id="KW-1185">Reference proteome</keyword>
<gene>
    <name evidence="1" type="ORF">EC844_1406</name>
</gene>